<name>A0ABV6NKT3_9BACI</name>
<evidence type="ECO:0000256" key="3">
    <source>
        <dbReference type="ARBA" id="ARBA00022968"/>
    </source>
</evidence>
<accession>A0ABV6NKT3</accession>
<keyword evidence="7" id="KW-1185">Reference proteome</keyword>
<keyword evidence="3" id="KW-0735">Signal-anchor</keyword>
<dbReference type="RefSeq" id="WP_273842850.1">
    <property type="nucleotide sequence ID" value="NZ_JAQQWT010000005.1"/>
</dbReference>
<evidence type="ECO:0000313" key="6">
    <source>
        <dbReference type="EMBL" id="MFC0561034.1"/>
    </source>
</evidence>
<feature type="domain" description="Cell envelope-related transcriptional attenuator" evidence="5">
    <location>
        <begin position="69"/>
        <end position="211"/>
    </location>
</feature>
<protein>
    <submittedName>
        <fullName evidence="6">LCP family protein</fullName>
    </submittedName>
</protein>
<dbReference type="PANTHER" id="PTHR33392">
    <property type="entry name" value="POLYISOPRENYL-TEICHOIC ACID--PEPTIDOGLYCAN TEICHOIC ACID TRANSFERASE TAGU"/>
    <property type="match status" value="1"/>
</dbReference>
<organism evidence="6 7">
    <name type="scientific">Halalkalibacter alkalisediminis</name>
    <dbReference type="NCBI Taxonomy" id="935616"/>
    <lineage>
        <taxon>Bacteria</taxon>
        <taxon>Bacillati</taxon>
        <taxon>Bacillota</taxon>
        <taxon>Bacilli</taxon>
        <taxon>Bacillales</taxon>
        <taxon>Bacillaceae</taxon>
        <taxon>Halalkalibacter</taxon>
    </lineage>
</organism>
<evidence type="ECO:0000256" key="2">
    <source>
        <dbReference type="ARBA" id="ARBA00022692"/>
    </source>
</evidence>
<evidence type="ECO:0000259" key="5">
    <source>
        <dbReference type="Pfam" id="PF03816"/>
    </source>
</evidence>
<dbReference type="EMBL" id="JBHLTR010000054">
    <property type="protein sequence ID" value="MFC0561034.1"/>
    <property type="molecule type" value="Genomic_DNA"/>
</dbReference>
<dbReference type="InterPro" id="IPR004474">
    <property type="entry name" value="LytR_CpsA_psr"/>
</dbReference>
<evidence type="ECO:0000313" key="7">
    <source>
        <dbReference type="Proteomes" id="UP001589833"/>
    </source>
</evidence>
<sequence>MGVLIVGTGSYGIYFWQMVTSTVASIQEEDFDREKSEMRQEEVNLTDGDPISVLLMGLDERINRLDLARSDTLILLTINPHLESVHMVSIPRDSYTEIRGNRTKDKISHAHSIGGMETSIRTVENFLDVPVDYFIRVNMDSFKDVVDAVGGVEVENHLDFTFYDVHYPKGVIHLDGEKALGYSRMRHLDPKGDFGRQLRQRQVIEAVMEKGSNLSSITHFDDLFKVIENNVKTNLTLDEMWTIQSGYKKAIEQIEQHQIEGEETKKNGVYYYLPDEEHLQFLSNKLNEHLEVNR</sequence>
<dbReference type="Proteomes" id="UP001589833">
    <property type="component" value="Unassembled WGS sequence"/>
</dbReference>
<dbReference type="Pfam" id="PF03816">
    <property type="entry name" value="LytR_cpsA_psr"/>
    <property type="match status" value="1"/>
</dbReference>
<keyword evidence="2" id="KW-0812">Transmembrane</keyword>
<keyword evidence="4" id="KW-0472">Membrane</keyword>
<keyword evidence="4" id="KW-1133">Transmembrane helix</keyword>
<dbReference type="InterPro" id="IPR050922">
    <property type="entry name" value="LytR/CpsA/Psr_CW_biosynth"/>
</dbReference>
<dbReference type="NCBIfam" id="TIGR00350">
    <property type="entry name" value="lytR_cpsA_psr"/>
    <property type="match status" value="1"/>
</dbReference>
<gene>
    <name evidence="6" type="ORF">ACFFH4_18990</name>
</gene>
<evidence type="ECO:0000256" key="1">
    <source>
        <dbReference type="ARBA" id="ARBA00006068"/>
    </source>
</evidence>
<comment type="caution">
    <text evidence="6">The sequence shown here is derived from an EMBL/GenBank/DDBJ whole genome shotgun (WGS) entry which is preliminary data.</text>
</comment>
<reference evidence="6 7" key="1">
    <citation type="submission" date="2024-09" db="EMBL/GenBank/DDBJ databases">
        <authorList>
            <person name="Sun Q."/>
            <person name="Mori K."/>
        </authorList>
    </citation>
    <scope>NUCLEOTIDE SEQUENCE [LARGE SCALE GENOMIC DNA]</scope>
    <source>
        <strain evidence="6 7">NCAIM B.02301</strain>
    </source>
</reference>
<comment type="similarity">
    <text evidence="1">Belongs to the LytR/CpsA/Psr (LCP) family.</text>
</comment>
<proteinExistence type="inferred from homology"/>
<dbReference type="Gene3D" id="3.40.630.190">
    <property type="entry name" value="LCP protein"/>
    <property type="match status" value="1"/>
</dbReference>
<dbReference type="PANTHER" id="PTHR33392:SF6">
    <property type="entry name" value="POLYISOPRENYL-TEICHOIC ACID--PEPTIDOGLYCAN TEICHOIC ACID TRANSFERASE TAGU"/>
    <property type="match status" value="1"/>
</dbReference>
<evidence type="ECO:0000256" key="4">
    <source>
        <dbReference type="ARBA" id="ARBA00022989"/>
    </source>
</evidence>